<keyword evidence="3" id="KW-1185">Reference proteome</keyword>
<accession>A0AA41Z824</accession>
<organism evidence="2 3">
    <name type="scientific">Lichenifustis flavocetrariae</name>
    <dbReference type="NCBI Taxonomy" id="2949735"/>
    <lineage>
        <taxon>Bacteria</taxon>
        <taxon>Pseudomonadati</taxon>
        <taxon>Pseudomonadota</taxon>
        <taxon>Alphaproteobacteria</taxon>
        <taxon>Hyphomicrobiales</taxon>
        <taxon>Lichenihabitantaceae</taxon>
        <taxon>Lichenifustis</taxon>
    </lineage>
</organism>
<dbReference type="Pfam" id="PF01551">
    <property type="entry name" value="Peptidase_M23"/>
    <property type="match status" value="1"/>
</dbReference>
<gene>
    <name evidence="2" type="ORF">M8523_23585</name>
</gene>
<dbReference type="EMBL" id="JAMOIM010000020">
    <property type="protein sequence ID" value="MCW6510992.1"/>
    <property type="molecule type" value="Genomic_DNA"/>
</dbReference>
<dbReference type="Gene3D" id="2.70.70.10">
    <property type="entry name" value="Glucose Permease (Domain IIA)"/>
    <property type="match status" value="1"/>
</dbReference>
<proteinExistence type="predicted"/>
<dbReference type="InterPro" id="IPR011055">
    <property type="entry name" value="Dup_hybrid_motif"/>
</dbReference>
<name>A0AA41Z824_9HYPH</name>
<sequence>MSTFPLKILPSVPWQDVPGSRNTHFGAGRNGAYPMHGACDLIGPAGTGVLAVDDGEIIRGPYWFVTYADEKSKCQSSTYAIDVKHSTFIARYCEIALELPDGLSKGSQVTEGQAIAKIGVQCGGSMLHFEMFKNASRLDVLTDKSHDTKYSYVPQGNYERRSDLLDPTPYLNAWAWDLKVKLHRTMDLSV</sequence>
<dbReference type="Proteomes" id="UP001165667">
    <property type="component" value="Unassembled WGS sequence"/>
</dbReference>
<evidence type="ECO:0000313" key="3">
    <source>
        <dbReference type="Proteomes" id="UP001165667"/>
    </source>
</evidence>
<reference evidence="2" key="1">
    <citation type="submission" date="2022-05" db="EMBL/GenBank/DDBJ databases">
        <authorList>
            <person name="Pankratov T."/>
        </authorList>
    </citation>
    <scope>NUCLEOTIDE SEQUENCE</scope>
    <source>
        <strain evidence="2">BP6-180914</strain>
    </source>
</reference>
<evidence type="ECO:0000259" key="1">
    <source>
        <dbReference type="Pfam" id="PF01551"/>
    </source>
</evidence>
<dbReference type="PANTHER" id="PTHR21666:SF270">
    <property type="entry name" value="MUREIN HYDROLASE ACTIVATOR ENVC"/>
    <property type="match status" value="1"/>
</dbReference>
<dbReference type="AlphaFoldDB" id="A0AA41Z824"/>
<dbReference type="SUPFAM" id="SSF51261">
    <property type="entry name" value="Duplicated hybrid motif"/>
    <property type="match status" value="1"/>
</dbReference>
<protein>
    <submittedName>
        <fullName evidence="2">M23 family metallopeptidase</fullName>
    </submittedName>
</protein>
<dbReference type="InterPro" id="IPR050570">
    <property type="entry name" value="Cell_wall_metabolism_enzyme"/>
</dbReference>
<dbReference type="InterPro" id="IPR016047">
    <property type="entry name" value="M23ase_b-sheet_dom"/>
</dbReference>
<dbReference type="GO" id="GO:0004222">
    <property type="term" value="F:metalloendopeptidase activity"/>
    <property type="evidence" value="ECO:0007669"/>
    <property type="project" value="TreeGrafter"/>
</dbReference>
<feature type="domain" description="M23ase beta-sheet core" evidence="1">
    <location>
        <begin position="35"/>
        <end position="139"/>
    </location>
</feature>
<dbReference type="RefSeq" id="WP_282587371.1">
    <property type="nucleotide sequence ID" value="NZ_JAMOIM010000020.1"/>
</dbReference>
<comment type="caution">
    <text evidence="2">The sequence shown here is derived from an EMBL/GenBank/DDBJ whole genome shotgun (WGS) entry which is preliminary data.</text>
</comment>
<evidence type="ECO:0000313" key="2">
    <source>
        <dbReference type="EMBL" id="MCW6510992.1"/>
    </source>
</evidence>
<dbReference type="PANTHER" id="PTHR21666">
    <property type="entry name" value="PEPTIDASE-RELATED"/>
    <property type="match status" value="1"/>
</dbReference>